<sequence length="179" mass="18664">MCESTGPGCFSPRPAVPLVPGTGDSPGFGGIAGVGRQAAGLGRDLGIDLVHGSVAVFENVVLVVQLGKPFRQGQFVSVALVDPERELPRFQVVGEQASCERSRDGFLGGLAGYRMEGEAEFLKCWGKHVVDVVVRLGARAGGEDPKAGSVESRDEGITGGVDDLARSDFPRTPESSVVL</sequence>
<dbReference type="Proteomes" id="UP001154015">
    <property type="component" value="Unassembled WGS sequence"/>
</dbReference>
<dbReference type="EMBL" id="CAKXYP010000019">
    <property type="protein sequence ID" value="CAH9418643.1"/>
    <property type="molecule type" value="Genomic_DNA"/>
</dbReference>
<accession>A0ABM9H4T0</accession>
<evidence type="ECO:0000256" key="1">
    <source>
        <dbReference type="SAM" id="MobiDB-lite"/>
    </source>
</evidence>
<keyword evidence="3" id="KW-1185">Reference proteome</keyword>
<organism evidence="2 3">
    <name type="scientific">Streptomyces globisporus</name>
    <dbReference type="NCBI Taxonomy" id="1908"/>
    <lineage>
        <taxon>Bacteria</taxon>
        <taxon>Bacillati</taxon>
        <taxon>Actinomycetota</taxon>
        <taxon>Actinomycetes</taxon>
        <taxon>Kitasatosporales</taxon>
        <taxon>Streptomycetaceae</taxon>
        <taxon>Streptomyces</taxon>
    </lineage>
</organism>
<protein>
    <submittedName>
        <fullName evidence="2">Uncharacterized protein</fullName>
    </submittedName>
</protein>
<comment type="caution">
    <text evidence="2">The sequence shown here is derived from an EMBL/GenBank/DDBJ whole genome shotgun (WGS) entry which is preliminary data.</text>
</comment>
<evidence type="ECO:0000313" key="3">
    <source>
        <dbReference type="Proteomes" id="UP001154015"/>
    </source>
</evidence>
<gene>
    <name evidence="2" type="ORF">SGL43_05693</name>
</gene>
<proteinExistence type="predicted"/>
<reference evidence="2" key="1">
    <citation type="submission" date="2022-03" db="EMBL/GenBank/DDBJ databases">
        <authorList>
            <person name="Leyn A S."/>
        </authorList>
    </citation>
    <scope>NUCLEOTIDE SEQUENCE</scope>
    <source>
        <strain evidence="2">Streptomyces globisporus 4-3</strain>
    </source>
</reference>
<evidence type="ECO:0000313" key="2">
    <source>
        <dbReference type="EMBL" id="CAH9418643.1"/>
    </source>
</evidence>
<feature type="compositionally biased region" description="Basic and acidic residues" evidence="1">
    <location>
        <begin position="141"/>
        <end position="156"/>
    </location>
</feature>
<name>A0ABM9H4T0_STRGL</name>
<feature type="region of interest" description="Disordered" evidence="1">
    <location>
        <begin position="141"/>
        <end position="179"/>
    </location>
</feature>